<dbReference type="AlphaFoldDB" id="A0AAD8UFJ5"/>
<feature type="compositionally biased region" description="Basic and acidic residues" evidence="5">
    <location>
        <begin position="1"/>
        <end position="11"/>
    </location>
</feature>
<dbReference type="GO" id="GO:0005634">
    <property type="term" value="C:nucleus"/>
    <property type="evidence" value="ECO:0007669"/>
    <property type="project" value="UniProtKB-SubCell"/>
</dbReference>
<keyword evidence="2" id="KW-0805">Transcription regulation</keyword>
<reference evidence="7" key="1">
    <citation type="submission" date="2021-12" db="EMBL/GenBank/DDBJ databases">
        <title>Comparative genomics, transcriptomics and evolutionary studies reveal genomic signatures of adaptation to plant cell wall in hemibiotrophic fungi.</title>
        <authorList>
            <consortium name="DOE Joint Genome Institute"/>
            <person name="Baroncelli R."/>
            <person name="Diaz J.F."/>
            <person name="Benocci T."/>
            <person name="Peng M."/>
            <person name="Battaglia E."/>
            <person name="Haridas S."/>
            <person name="Andreopoulos W."/>
            <person name="Labutti K."/>
            <person name="Pangilinan J."/>
            <person name="Floch G.L."/>
            <person name="Makela M.R."/>
            <person name="Henrissat B."/>
            <person name="Grigoriev I.V."/>
            <person name="Crouch J.A."/>
            <person name="De Vries R.P."/>
            <person name="Sukno S.A."/>
            <person name="Thon M.R."/>
        </authorList>
    </citation>
    <scope>NUCLEOTIDE SEQUENCE</scope>
    <source>
        <strain evidence="7">CBS 112980</strain>
    </source>
</reference>
<evidence type="ECO:0000313" key="8">
    <source>
        <dbReference type="Proteomes" id="UP001244207"/>
    </source>
</evidence>
<evidence type="ECO:0000313" key="7">
    <source>
        <dbReference type="EMBL" id="KAK1716015.1"/>
    </source>
</evidence>
<dbReference type="PROSITE" id="PS50217">
    <property type="entry name" value="BZIP"/>
    <property type="match status" value="1"/>
</dbReference>
<dbReference type="RefSeq" id="XP_060360409.1">
    <property type="nucleotide sequence ID" value="XM_060506073.1"/>
</dbReference>
<dbReference type="Gene3D" id="1.20.5.170">
    <property type="match status" value="1"/>
</dbReference>
<comment type="subcellular location">
    <subcellularLocation>
        <location evidence="1">Nucleus</location>
    </subcellularLocation>
</comment>
<evidence type="ECO:0000259" key="6">
    <source>
        <dbReference type="PROSITE" id="PS50217"/>
    </source>
</evidence>
<evidence type="ECO:0000256" key="2">
    <source>
        <dbReference type="ARBA" id="ARBA00023015"/>
    </source>
</evidence>
<organism evidence="7 8">
    <name type="scientific">Glomerella acutata</name>
    <name type="common">Colletotrichum acutatum</name>
    <dbReference type="NCBI Taxonomy" id="27357"/>
    <lineage>
        <taxon>Eukaryota</taxon>
        <taxon>Fungi</taxon>
        <taxon>Dikarya</taxon>
        <taxon>Ascomycota</taxon>
        <taxon>Pezizomycotina</taxon>
        <taxon>Sordariomycetes</taxon>
        <taxon>Hypocreomycetidae</taxon>
        <taxon>Glomerellales</taxon>
        <taxon>Glomerellaceae</taxon>
        <taxon>Colletotrichum</taxon>
        <taxon>Colletotrichum acutatum species complex</taxon>
    </lineage>
</organism>
<comment type="caution">
    <text evidence="7">The sequence shown here is derived from an EMBL/GenBank/DDBJ whole genome shotgun (WGS) entry which is preliminary data.</text>
</comment>
<dbReference type="GO" id="GO:0003700">
    <property type="term" value="F:DNA-binding transcription factor activity"/>
    <property type="evidence" value="ECO:0007669"/>
    <property type="project" value="InterPro"/>
</dbReference>
<dbReference type="InterPro" id="IPR051027">
    <property type="entry name" value="bZIP_transcription_factors"/>
</dbReference>
<evidence type="ECO:0000256" key="4">
    <source>
        <dbReference type="ARBA" id="ARBA00023242"/>
    </source>
</evidence>
<name>A0AAD8UFJ5_GLOAC</name>
<evidence type="ECO:0000256" key="5">
    <source>
        <dbReference type="SAM" id="MobiDB-lite"/>
    </source>
</evidence>
<dbReference type="SUPFAM" id="SSF57959">
    <property type="entry name" value="Leucine zipper domain"/>
    <property type="match status" value="1"/>
</dbReference>
<dbReference type="InterPro" id="IPR004827">
    <property type="entry name" value="bZIP"/>
</dbReference>
<dbReference type="Pfam" id="PF07716">
    <property type="entry name" value="bZIP_2"/>
    <property type="match status" value="1"/>
</dbReference>
<dbReference type="EMBL" id="JAHMHS010000119">
    <property type="protein sequence ID" value="KAK1716015.1"/>
    <property type="molecule type" value="Genomic_DNA"/>
</dbReference>
<keyword evidence="8" id="KW-1185">Reference proteome</keyword>
<dbReference type="GeneID" id="85389972"/>
<keyword evidence="3" id="KW-0804">Transcription</keyword>
<gene>
    <name evidence="7" type="ORF">BDZ83DRAFT_587762</name>
</gene>
<accession>A0AAD8UFJ5</accession>
<feature type="region of interest" description="Disordered" evidence="5">
    <location>
        <begin position="1"/>
        <end position="48"/>
    </location>
</feature>
<sequence>MAIKVNSKDKDEGEEPGEQGNSSRLGPKKGYGVKNRAAANRSREKAKQYEQHLAAKEYEVTKERIYLGARLTALKGEVLNLRNQILQHGDCDCEVIQRYIARTAGR</sequence>
<proteinExistence type="predicted"/>
<evidence type="ECO:0000256" key="3">
    <source>
        <dbReference type="ARBA" id="ARBA00023163"/>
    </source>
</evidence>
<feature type="domain" description="BZIP" evidence="6">
    <location>
        <begin position="34"/>
        <end position="88"/>
    </location>
</feature>
<dbReference type="Proteomes" id="UP001244207">
    <property type="component" value="Unassembled WGS sequence"/>
</dbReference>
<keyword evidence="4" id="KW-0539">Nucleus</keyword>
<evidence type="ECO:0000256" key="1">
    <source>
        <dbReference type="ARBA" id="ARBA00004123"/>
    </source>
</evidence>
<protein>
    <recommendedName>
        <fullName evidence="6">BZIP domain-containing protein</fullName>
    </recommendedName>
</protein>
<dbReference type="PANTHER" id="PTHR19304">
    <property type="entry name" value="CYCLIC-AMP RESPONSE ELEMENT BINDING PROTEIN"/>
    <property type="match status" value="1"/>
</dbReference>
<dbReference type="InterPro" id="IPR046347">
    <property type="entry name" value="bZIP_sf"/>
</dbReference>